<dbReference type="PIRSF" id="PIRSF016302">
    <property type="entry name" value="Man_a_manosd"/>
    <property type="match status" value="1"/>
</dbReference>
<dbReference type="EC" id="3.2.1.101" evidence="4 10"/>
<name>A0AAD4CG72_ASPNN</name>
<feature type="chain" id="PRO_5042073312" description="Mannan endo-1,6-alpha-mannosidase" evidence="13">
    <location>
        <begin position="28"/>
        <end position="463"/>
    </location>
</feature>
<dbReference type="Proteomes" id="UP001194746">
    <property type="component" value="Unassembled WGS sequence"/>
</dbReference>
<dbReference type="InterPro" id="IPR008928">
    <property type="entry name" value="6-hairpin_glycosidase_sf"/>
</dbReference>
<keyword evidence="6 10" id="KW-0378">Hydrolase</keyword>
<reference evidence="14" key="1">
    <citation type="journal article" date="2019" name="Beilstein J. Org. Chem.">
        <title>Nanangenines: drimane sesquiterpenoids as the dominant metabolite cohort of a novel Australian fungus, Aspergillus nanangensis.</title>
        <authorList>
            <person name="Lacey H.J."/>
            <person name="Gilchrist C.L.M."/>
            <person name="Crombie A."/>
            <person name="Kalaitzis J.A."/>
            <person name="Vuong D."/>
            <person name="Rutledge P.J."/>
            <person name="Turner P."/>
            <person name="Pitt J.I."/>
            <person name="Lacey E."/>
            <person name="Chooi Y.H."/>
            <person name="Piggott A.M."/>
        </authorList>
    </citation>
    <scope>NUCLEOTIDE SEQUENCE</scope>
    <source>
        <strain evidence="14">MST-FP2251</strain>
    </source>
</reference>
<evidence type="ECO:0000256" key="1">
    <source>
        <dbReference type="ARBA" id="ARBA00001452"/>
    </source>
</evidence>
<keyword evidence="12" id="KW-1133">Transmembrane helix</keyword>
<dbReference type="Pfam" id="PF03663">
    <property type="entry name" value="Glyco_hydro_76"/>
    <property type="match status" value="1"/>
</dbReference>
<dbReference type="GO" id="GO:0016052">
    <property type="term" value="P:carbohydrate catabolic process"/>
    <property type="evidence" value="ECO:0007669"/>
    <property type="project" value="InterPro"/>
</dbReference>
<feature type="transmembrane region" description="Helical" evidence="12">
    <location>
        <begin position="441"/>
        <end position="460"/>
    </location>
</feature>
<evidence type="ECO:0000256" key="4">
    <source>
        <dbReference type="ARBA" id="ARBA00012350"/>
    </source>
</evidence>
<comment type="similarity">
    <text evidence="3 10">Belongs to the glycosyl hydrolase 76 family.</text>
</comment>
<dbReference type="PANTHER" id="PTHR12145:SF36">
    <property type="entry name" value="MANNAN ENDO-1,6-ALPHA-MANNOSIDASE DCW1"/>
    <property type="match status" value="1"/>
</dbReference>
<dbReference type="AlphaFoldDB" id="A0AAD4CG72"/>
<evidence type="ECO:0000256" key="11">
    <source>
        <dbReference type="SAM" id="MobiDB-lite"/>
    </source>
</evidence>
<comment type="subcellular location">
    <subcellularLocation>
        <location evidence="2">Endomembrane system</location>
    </subcellularLocation>
</comment>
<reference evidence="14" key="2">
    <citation type="submission" date="2020-02" db="EMBL/GenBank/DDBJ databases">
        <authorList>
            <person name="Gilchrist C.L.M."/>
            <person name="Chooi Y.-H."/>
        </authorList>
    </citation>
    <scope>NUCLEOTIDE SEQUENCE</scope>
    <source>
        <strain evidence="14">MST-FP2251</strain>
    </source>
</reference>
<dbReference type="EMBL" id="VCAU01000088">
    <property type="protein sequence ID" value="KAF9885859.1"/>
    <property type="molecule type" value="Genomic_DNA"/>
</dbReference>
<keyword evidence="9 10" id="KW-0326">Glycosidase</keyword>
<evidence type="ECO:0000256" key="9">
    <source>
        <dbReference type="ARBA" id="ARBA00023295"/>
    </source>
</evidence>
<evidence type="ECO:0000256" key="6">
    <source>
        <dbReference type="ARBA" id="ARBA00022801"/>
    </source>
</evidence>
<evidence type="ECO:0000256" key="2">
    <source>
        <dbReference type="ARBA" id="ARBA00004308"/>
    </source>
</evidence>
<comment type="caution">
    <text evidence="14">The sequence shown here is derived from an EMBL/GenBank/DDBJ whole genome shotgun (WGS) entry which is preliminary data.</text>
</comment>
<dbReference type="GO" id="GO:0009272">
    <property type="term" value="P:fungal-type cell wall biogenesis"/>
    <property type="evidence" value="ECO:0007669"/>
    <property type="project" value="TreeGrafter"/>
</dbReference>
<dbReference type="GO" id="GO:0008496">
    <property type="term" value="F:mannan endo-1,6-alpha-mannosidase activity"/>
    <property type="evidence" value="ECO:0007669"/>
    <property type="project" value="UniProtKB-UniRule"/>
</dbReference>
<dbReference type="FunFam" id="1.50.10.20:FF:000006">
    <property type="entry name" value="Mannan endo-1,6-alpha-mannosidase"/>
    <property type="match status" value="1"/>
</dbReference>
<dbReference type="InterPro" id="IPR014480">
    <property type="entry name" value="Mannan-1_6-alpha_mannosidase"/>
</dbReference>
<proteinExistence type="inferred from homology"/>
<dbReference type="GO" id="GO:0012505">
    <property type="term" value="C:endomembrane system"/>
    <property type="evidence" value="ECO:0007669"/>
    <property type="project" value="UniProtKB-SubCell"/>
</dbReference>
<sequence length="463" mass="51092">MRTQPKYVFSWVLHLCAICVWFFPASAIELDLQDPKNIKNVAGVVAKNMVSVYTGNNPGDVPGNLPDPYYWWEAGAFFGTLINYWYYTGDTTYNNITTQAILHQASPSADFMPPNQTRTEGNDDQAFWAFTAMRAAELGFANPPDDQPSWVALVQAVFNEQTGRWNTDKCGGGLKWQLTPLNNGYTYRNAISTGCLFNMAARLARYTGNDTYAEWAHKAWDWVTDIGLVSDKYAVYDGTSDTNNCSDVNHREWSYNNGVFLHGAAHMWNHTKDDVWKTRIDGLLDAQTRFLSQNESSKNVFYEYPCEHTYMGNTCNTDQKSFKAYLARWMADSVKLAPWTRQTILSRLTPSAKAAAAQCVGGKTGTFCGMEWTTGKYDGRTGVGEQMSALEVIQAHLLDEVDGPMSTVTGGTSKGDGAAGTGPERGDDPAATKPITTGDRVGAAILTVVVAVVVIGWTTLMMT</sequence>
<keyword evidence="5 13" id="KW-0732">Signal</keyword>
<evidence type="ECO:0000256" key="3">
    <source>
        <dbReference type="ARBA" id="ARBA00009699"/>
    </source>
</evidence>
<evidence type="ECO:0000256" key="8">
    <source>
        <dbReference type="ARBA" id="ARBA00023180"/>
    </source>
</evidence>
<accession>A0AAD4CG72</accession>
<evidence type="ECO:0000256" key="13">
    <source>
        <dbReference type="SAM" id="SignalP"/>
    </source>
</evidence>
<keyword evidence="12" id="KW-0812">Transmembrane</keyword>
<dbReference type="PANTHER" id="PTHR12145">
    <property type="entry name" value="MANNAN ENDO-1,6-ALPHA-MANNOSIDASE DCW1"/>
    <property type="match status" value="1"/>
</dbReference>
<keyword evidence="7 12" id="KW-0472">Membrane</keyword>
<protein>
    <recommendedName>
        <fullName evidence="4 10">Mannan endo-1,6-alpha-mannosidase</fullName>
        <ecNumber evidence="4 10">3.2.1.101</ecNumber>
    </recommendedName>
</protein>
<gene>
    <name evidence="14" type="primary">DCW1_3</name>
    <name evidence="14" type="ORF">FE257_012331</name>
</gene>
<comment type="catalytic activity">
    <reaction evidence="1 10">
        <text>Random hydrolysis of (1-&gt;6)-alpha-D-mannosidic linkages in unbranched (1-&gt;6)-mannans.</text>
        <dbReference type="EC" id="3.2.1.101"/>
    </reaction>
</comment>
<evidence type="ECO:0000256" key="7">
    <source>
        <dbReference type="ARBA" id="ARBA00023136"/>
    </source>
</evidence>
<evidence type="ECO:0000313" key="14">
    <source>
        <dbReference type="EMBL" id="KAF9885859.1"/>
    </source>
</evidence>
<dbReference type="Gene3D" id="1.50.10.20">
    <property type="match status" value="1"/>
</dbReference>
<dbReference type="SUPFAM" id="SSF48208">
    <property type="entry name" value="Six-hairpin glycosidases"/>
    <property type="match status" value="1"/>
</dbReference>
<feature type="region of interest" description="Disordered" evidence="11">
    <location>
        <begin position="406"/>
        <end position="434"/>
    </location>
</feature>
<keyword evidence="8" id="KW-0325">Glycoprotein</keyword>
<feature type="signal peptide" evidence="13">
    <location>
        <begin position="1"/>
        <end position="27"/>
    </location>
</feature>
<organism evidence="14 15">
    <name type="scientific">Aspergillus nanangensis</name>
    <dbReference type="NCBI Taxonomy" id="2582783"/>
    <lineage>
        <taxon>Eukaryota</taxon>
        <taxon>Fungi</taxon>
        <taxon>Dikarya</taxon>
        <taxon>Ascomycota</taxon>
        <taxon>Pezizomycotina</taxon>
        <taxon>Eurotiomycetes</taxon>
        <taxon>Eurotiomycetidae</taxon>
        <taxon>Eurotiales</taxon>
        <taxon>Aspergillaceae</taxon>
        <taxon>Aspergillus</taxon>
        <taxon>Aspergillus subgen. Circumdati</taxon>
    </lineage>
</organism>
<evidence type="ECO:0000256" key="10">
    <source>
        <dbReference type="PIRNR" id="PIRNR016302"/>
    </source>
</evidence>
<dbReference type="InterPro" id="IPR005198">
    <property type="entry name" value="Glyco_hydro_76"/>
</dbReference>
<evidence type="ECO:0000313" key="15">
    <source>
        <dbReference type="Proteomes" id="UP001194746"/>
    </source>
</evidence>
<keyword evidence="15" id="KW-1185">Reference proteome</keyword>
<evidence type="ECO:0000256" key="12">
    <source>
        <dbReference type="SAM" id="Phobius"/>
    </source>
</evidence>
<evidence type="ECO:0000256" key="5">
    <source>
        <dbReference type="ARBA" id="ARBA00022729"/>
    </source>
</evidence>